<dbReference type="SUPFAM" id="SSF55781">
    <property type="entry name" value="GAF domain-like"/>
    <property type="match status" value="1"/>
</dbReference>
<evidence type="ECO:0000256" key="2">
    <source>
        <dbReference type="ARBA" id="ARBA00023125"/>
    </source>
</evidence>
<feature type="domain" description="HTH iclR-type" evidence="5">
    <location>
        <begin position="24"/>
        <end position="84"/>
    </location>
</feature>
<keyword evidence="8" id="KW-1185">Reference proteome</keyword>
<gene>
    <name evidence="7" type="ORF">ACGFYS_04340</name>
</gene>
<dbReference type="Proteomes" id="UP001604282">
    <property type="component" value="Unassembled WGS sequence"/>
</dbReference>
<dbReference type="Gene3D" id="3.30.450.40">
    <property type="match status" value="1"/>
</dbReference>
<evidence type="ECO:0000259" key="6">
    <source>
        <dbReference type="PROSITE" id="PS51078"/>
    </source>
</evidence>
<evidence type="ECO:0000313" key="8">
    <source>
        <dbReference type="Proteomes" id="UP001604282"/>
    </source>
</evidence>
<evidence type="ECO:0000256" key="3">
    <source>
        <dbReference type="ARBA" id="ARBA00023163"/>
    </source>
</evidence>
<organism evidence="7 8">
    <name type="scientific">Streptomyces omiyaensis</name>
    <dbReference type="NCBI Taxonomy" id="68247"/>
    <lineage>
        <taxon>Bacteria</taxon>
        <taxon>Bacillati</taxon>
        <taxon>Actinomycetota</taxon>
        <taxon>Actinomycetes</taxon>
        <taxon>Kitasatosporales</taxon>
        <taxon>Streptomycetaceae</taxon>
        <taxon>Streptomyces</taxon>
    </lineage>
</organism>
<evidence type="ECO:0000256" key="1">
    <source>
        <dbReference type="ARBA" id="ARBA00023015"/>
    </source>
</evidence>
<accession>A0ABW7BP43</accession>
<dbReference type="InterPro" id="IPR029016">
    <property type="entry name" value="GAF-like_dom_sf"/>
</dbReference>
<sequence>MAADDPFPRREPPADPLRAPAAGPRSVERALDLLDLVADAGRPVGAKALARALGCALSTVYHLAGPLLDRGHLVRTAEGYAPGPRVPALHRAHLRHHGLGAPTGELLGRLRRATGAEAYHTAYRDGLITVVDTTAPVTDAAHPFTPGPEVRAHATAHGKALLAALPRARRRRYLAEHGMARLTERTITGAERFEAEMATVRGQGYAVSVGEADLAYTCLAVAVPDRGDGIVHALSVSLPTADLSRRRGAVRAALARAVPDFPALPESRAARLAPPRPPGTA</sequence>
<evidence type="ECO:0000313" key="7">
    <source>
        <dbReference type="EMBL" id="MFG3188147.1"/>
    </source>
</evidence>
<dbReference type="Gene3D" id="1.10.10.10">
    <property type="entry name" value="Winged helix-like DNA-binding domain superfamily/Winged helix DNA-binding domain"/>
    <property type="match status" value="1"/>
</dbReference>
<dbReference type="Pfam" id="PF01614">
    <property type="entry name" value="IclR_C"/>
    <property type="match status" value="1"/>
</dbReference>
<dbReference type="PANTHER" id="PTHR30136">
    <property type="entry name" value="HELIX-TURN-HELIX TRANSCRIPTIONAL REGULATOR, ICLR FAMILY"/>
    <property type="match status" value="1"/>
</dbReference>
<feature type="compositionally biased region" description="Basic and acidic residues" evidence="4">
    <location>
        <begin position="1"/>
        <end position="13"/>
    </location>
</feature>
<dbReference type="SUPFAM" id="SSF46785">
    <property type="entry name" value="Winged helix' DNA-binding domain"/>
    <property type="match status" value="1"/>
</dbReference>
<dbReference type="RefSeq" id="WP_392009780.1">
    <property type="nucleotide sequence ID" value="NZ_JBIBSS010000005.1"/>
</dbReference>
<evidence type="ECO:0000256" key="4">
    <source>
        <dbReference type="SAM" id="MobiDB-lite"/>
    </source>
</evidence>
<keyword evidence="2" id="KW-0238">DNA-binding</keyword>
<dbReference type="EMBL" id="JBICZW010000002">
    <property type="protein sequence ID" value="MFG3188147.1"/>
    <property type="molecule type" value="Genomic_DNA"/>
</dbReference>
<dbReference type="Pfam" id="PF09339">
    <property type="entry name" value="HTH_IclR"/>
    <property type="match status" value="1"/>
</dbReference>
<evidence type="ECO:0000259" key="5">
    <source>
        <dbReference type="PROSITE" id="PS51077"/>
    </source>
</evidence>
<comment type="caution">
    <text evidence="7">The sequence shown here is derived from an EMBL/GenBank/DDBJ whole genome shotgun (WGS) entry which is preliminary data.</text>
</comment>
<dbReference type="PANTHER" id="PTHR30136:SF24">
    <property type="entry name" value="HTH-TYPE TRANSCRIPTIONAL REPRESSOR ALLR"/>
    <property type="match status" value="1"/>
</dbReference>
<dbReference type="PROSITE" id="PS51078">
    <property type="entry name" value="ICLR_ED"/>
    <property type="match status" value="1"/>
</dbReference>
<keyword evidence="1" id="KW-0805">Transcription regulation</keyword>
<dbReference type="PROSITE" id="PS51077">
    <property type="entry name" value="HTH_ICLR"/>
    <property type="match status" value="1"/>
</dbReference>
<keyword evidence="3" id="KW-0804">Transcription</keyword>
<dbReference type="InterPro" id="IPR036390">
    <property type="entry name" value="WH_DNA-bd_sf"/>
</dbReference>
<feature type="region of interest" description="Disordered" evidence="4">
    <location>
        <begin position="1"/>
        <end position="23"/>
    </location>
</feature>
<name>A0ABW7BP43_9ACTN</name>
<dbReference type="InterPro" id="IPR036388">
    <property type="entry name" value="WH-like_DNA-bd_sf"/>
</dbReference>
<dbReference type="InterPro" id="IPR014757">
    <property type="entry name" value="Tscrpt_reg_IclR_C"/>
</dbReference>
<proteinExistence type="predicted"/>
<feature type="domain" description="IclR-ED" evidence="6">
    <location>
        <begin position="85"/>
        <end position="274"/>
    </location>
</feature>
<reference evidence="7 8" key="1">
    <citation type="submission" date="2024-10" db="EMBL/GenBank/DDBJ databases">
        <title>The Natural Products Discovery Center: Release of the First 8490 Sequenced Strains for Exploring Actinobacteria Biosynthetic Diversity.</title>
        <authorList>
            <person name="Kalkreuter E."/>
            <person name="Kautsar S.A."/>
            <person name="Yang D."/>
            <person name="Bader C.D."/>
            <person name="Teijaro C.N."/>
            <person name="Fluegel L."/>
            <person name="Davis C.M."/>
            <person name="Simpson J.R."/>
            <person name="Lauterbach L."/>
            <person name="Steele A.D."/>
            <person name="Gui C."/>
            <person name="Meng S."/>
            <person name="Li G."/>
            <person name="Viehrig K."/>
            <person name="Ye F."/>
            <person name="Su P."/>
            <person name="Kiefer A.F."/>
            <person name="Nichols A."/>
            <person name="Cepeda A.J."/>
            <person name="Yan W."/>
            <person name="Fan B."/>
            <person name="Jiang Y."/>
            <person name="Adhikari A."/>
            <person name="Zheng C.-J."/>
            <person name="Schuster L."/>
            <person name="Cowan T.M."/>
            <person name="Smanski M.J."/>
            <person name="Chevrette M.G."/>
            <person name="De Carvalho L.P.S."/>
            <person name="Shen B."/>
        </authorList>
    </citation>
    <scope>NUCLEOTIDE SEQUENCE [LARGE SCALE GENOMIC DNA]</scope>
    <source>
        <strain evidence="7 8">NPDC048229</strain>
    </source>
</reference>
<protein>
    <submittedName>
        <fullName evidence="7">IclR family transcriptional regulator</fullName>
    </submittedName>
</protein>
<dbReference type="InterPro" id="IPR005471">
    <property type="entry name" value="Tscrpt_reg_IclR_N"/>
</dbReference>
<dbReference type="InterPro" id="IPR050707">
    <property type="entry name" value="HTH_MetabolicPath_Reg"/>
</dbReference>